<name>A0A5B6YNF6_DAVIN</name>
<sequence length="502" mass="54874">MKKAELVFIPSPGIGHLVSTVEMAKLMIERDERLSITVLIMKLPLDSKVSSYAKSAADGTSQSQSRIGFVDLPAGGHHLDSELSSNPMAFLSALIDSHKTHVRDAVTHIITRSVGRLAGLVVDMFCTSMIDVANEFGVPSYVFFTSSAAFLGLMFHLQSLQDDQKQDITDFKDSALEAKLFVPSFSNPVPAKVLPSVVLDKEGGGCAMFLANARRFRETKGIMINTFAELESHAIKSLSASASASASAAADGTTTPPVHPVGPILSMIKEEGDANAMMIMRWLDYQPPSSVVFLCFGSMGSFSEEQVKEIARALESSGHRFLWSLRRPPPKGSKIELPQDYSNPEEVLPEGFSERMGKVIGWAPQVAVLSHPAVGGFVSHCGWNSMLESIWCGVPVATWPLYAEQQMNAFQMVRELGMAVEIKLEYRRDFYGVIRAEEIESAIRKVMMMNGDAGEIRNKVKEMKEKSRVAMMEGGSSYTSLGRMIEDVIAAHSHSNSTPLTI</sequence>
<proteinExistence type="inferred from homology"/>
<dbReference type="EMBL" id="GHES01002745">
    <property type="protein sequence ID" value="MPA33304.1"/>
    <property type="molecule type" value="Transcribed_RNA"/>
</dbReference>
<dbReference type="PANTHER" id="PTHR48048:SF45">
    <property type="entry name" value="GLYCOSYLTRANSFERASE"/>
    <property type="match status" value="1"/>
</dbReference>
<dbReference type="InterPro" id="IPR035595">
    <property type="entry name" value="UDP_glycos_trans_CS"/>
</dbReference>
<dbReference type="Pfam" id="PF00201">
    <property type="entry name" value="UDPGT"/>
    <property type="match status" value="1"/>
</dbReference>
<dbReference type="InterPro" id="IPR002213">
    <property type="entry name" value="UDP_glucos_trans"/>
</dbReference>
<dbReference type="InterPro" id="IPR050481">
    <property type="entry name" value="UDP-glycosyltransf_plant"/>
</dbReference>
<protein>
    <recommendedName>
        <fullName evidence="5">Glycosyltransferase</fullName>
        <ecNumber evidence="5">2.4.1.-</ecNumber>
    </recommendedName>
</protein>
<dbReference type="CDD" id="cd03784">
    <property type="entry name" value="GT1_Gtf-like"/>
    <property type="match status" value="1"/>
</dbReference>
<dbReference type="PROSITE" id="PS00375">
    <property type="entry name" value="UDPGT"/>
    <property type="match status" value="1"/>
</dbReference>
<dbReference type="PANTHER" id="PTHR48048">
    <property type="entry name" value="GLYCOSYLTRANSFERASE"/>
    <property type="match status" value="1"/>
</dbReference>
<dbReference type="SUPFAM" id="SSF53756">
    <property type="entry name" value="UDP-Glycosyltransferase/glycogen phosphorylase"/>
    <property type="match status" value="1"/>
</dbReference>
<evidence type="ECO:0000313" key="6">
    <source>
        <dbReference type="EMBL" id="MPA33304.1"/>
    </source>
</evidence>
<organism evidence="6">
    <name type="scientific">Davidia involucrata</name>
    <name type="common">Dove tree</name>
    <dbReference type="NCBI Taxonomy" id="16924"/>
    <lineage>
        <taxon>Eukaryota</taxon>
        <taxon>Viridiplantae</taxon>
        <taxon>Streptophyta</taxon>
        <taxon>Embryophyta</taxon>
        <taxon>Tracheophyta</taxon>
        <taxon>Spermatophyta</taxon>
        <taxon>Magnoliopsida</taxon>
        <taxon>eudicotyledons</taxon>
        <taxon>Gunneridae</taxon>
        <taxon>Pentapetalae</taxon>
        <taxon>asterids</taxon>
        <taxon>Cornales</taxon>
        <taxon>Nyssaceae</taxon>
        <taxon>Davidia</taxon>
    </lineage>
</organism>
<dbReference type="FunFam" id="3.40.50.2000:FF:000080">
    <property type="entry name" value="Glycosyltransferase"/>
    <property type="match status" value="1"/>
</dbReference>
<dbReference type="FunFam" id="3.40.50.2000:FF:000056">
    <property type="entry name" value="Glycosyltransferase"/>
    <property type="match status" value="1"/>
</dbReference>
<gene>
    <name evidence="6" type="ORF">Din_002745</name>
</gene>
<keyword evidence="2 4" id="KW-0328">Glycosyltransferase</keyword>
<dbReference type="EC" id="2.4.1.-" evidence="5"/>
<dbReference type="GO" id="GO:0035251">
    <property type="term" value="F:UDP-glucosyltransferase activity"/>
    <property type="evidence" value="ECO:0007669"/>
    <property type="project" value="InterPro"/>
</dbReference>
<evidence type="ECO:0000256" key="4">
    <source>
        <dbReference type="RuleBase" id="RU003718"/>
    </source>
</evidence>
<reference evidence="6" key="1">
    <citation type="submission" date="2019-08" db="EMBL/GenBank/DDBJ databases">
        <title>Reference gene set and small RNA set construction with multiple tissues from Davidia involucrata Baill.</title>
        <authorList>
            <person name="Yang H."/>
            <person name="Zhou C."/>
            <person name="Li G."/>
            <person name="Wang J."/>
            <person name="Gao P."/>
            <person name="Wang M."/>
            <person name="Wang R."/>
            <person name="Zhao Y."/>
        </authorList>
    </citation>
    <scope>NUCLEOTIDE SEQUENCE</scope>
    <source>
        <tissue evidence="6">Mixed with DoveR01_LX</tissue>
    </source>
</reference>
<comment type="similarity">
    <text evidence="1 4">Belongs to the UDP-glycosyltransferase family.</text>
</comment>
<evidence type="ECO:0000256" key="3">
    <source>
        <dbReference type="ARBA" id="ARBA00022679"/>
    </source>
</evidence>
<dbReference type="AlphaFoldDB" id="A0A5B6YNF6"/>
<keyword evidence="3 4" id="KW-0808">Transferase</keyword>
<dbReference type="Gene3D" id="3.40.50.2000">
    <property type="entry name" value="Glycogen Phosphorylase B"/>
    <property type="match status" value="2"/>
</dbReference>
<evidence type="ECO:0000256" key="5">
    <source>
        <dbReference type="RuleBase" id="RU362057"/>
    </source>
</evidence>
<evidence type="ECO:0000256" key="1">
    <source>
        <dbReference type="ARBA" id="ARBA00009995"/>
    </source>
</evidence>
<evidence type="ECO:0000256" key="2">
    <source>
        <dbReference type="ARBA" id="ARBA00022676"/>
    </source>
</evidence>
<accession>A0A5B6YNF6</accession>